<keyword evidence="4" id="KW-0472">Membrane</keyword>
<dbReference type="Pfam" id="PF05719">
    <property type="entry name" value="GPP34"/>
    <property type="match status" value="1"/>
</dbReference>
<evidence type="ECO:0000256" key="3">
    <source>
        <dbReference type="ARBA" id="ARBA00023121"/>
    </source>
</evidence>
<dbReference type="GO" id="GO:0012505">
    <property type="term" value="C:endomembrane system"/>
    <property type="evidence" value="ECO:0007669"/>
    <property type="project" value="UniProtKB-ARBA"/>
</dbReference>
<keyword evidence="2" id="KW-0333">Golgi apparatus</keyword>
<dbReference type="GO" id="GO:0070273">
    <property type="term" value="F:phosphatidylinositol-4-phosphate binding"/>
    <property type="evidence" value="ECO:0007669"/>
    <property type="project" value="InterPro"/>
</dbReference>
<proteinExistence type="predicted"/>
<dbReference type="Gene3D" id="1.10.3630.10">
    <property type="entry name" value="yeast vps74-n-term truncation variant domain like"/>
    <property type="match status" value="1"/>
</dbReference>
<dbReference type="Proteomes" id="UP000267900">
    <property type="component" value="Chromosome"/>
</dbReference>
<evidence type="ECO:0000256" key="2">
    <source>
        <dbReference type="ARBA" id="ARBA00023034"/>
    </source>
</evidence>
<dbReference type="EMBL" id="CP034587">
    <property type="protein sequence ID" value="AZQ69937.1"/>
    <property type="molecule type" value="Genomic_DNA"/>
</dbReference>
<protein>
    <submittedName>
        <fullName evidence="5">GPP34 family phosphoprotein</fullName>
    </submittedName>
</protein>
<evidence type="ECO:0000256" key="4">
    <source>
        <dbReference type="ARBA" id="ARBA00023136"/>
    </source>
</evidence>
<dbReference type="AlphaFoldDB" id="A0A3Q9FTG5"/>
<evidence type="ECO:0000313" key="6">
    <source>
        <dbReference type="Proteomes" id="UP000267900"/>
    </source>
</evidence>
<keyword evidence="3" id="KW-0446">Lipid-binding</keyword>
<comment type="subcellular location">
    <subcellularLocation>
        <location evidence="1">Golgi apparatus membrane</location>
        <topology evidence="1">Peripheral membrane protein</topology>
        <orientation evidence="1">Cytoplasmic side</orientation>
    </subcellularLocation>
</comment>
<gene>
    <name evidence="5" type="ORF">EKH77_00725</name>
</gene>
<dbReference type="InterPro" id="IPR038261">
    <property type="entry name" value="GPP34-like_sf"/>
</dbReference>
<dbReference type="GO" id="GO:0005737">
    <property type="term" value="C:cytoplasm"/>
    <property type="evidence" value="ECO:0007669"/>
    <property type="project" value="UniProtKB-ARBA"/>
</dbReference>
<dbReference type="RefSeq" id="WP_126912502.1">
    <property type="nucleotide sequence ID" value="NZ_CP034587.1"/>
</dbReference>
<evidence type="ECO:0000313" key="5">
    <source>
        <dbReference type="EMBL" id="AZQ69937.1"/>
    </source>
</evidence>
<evidence type="ECO:0000256" key="1">
    <source>
        <dbReference type="ARBA" id="ARBA00004255"/>
    </source>
</evidence>
<dbReference type="InterPro" id="IPR008628">
    <property type="entry name" value="GPP34-like"/>
</dbReference>
<sequence length="201" mass="21926">MSTPRDLLITALEVAPGHPVDRGEMSLALAGAEVVDLLAAGVVTLDDDRIVPGFGAAVTDRLLDQAAAALVREAPYETVSDWLWRRGRELAPAHLAALEAEGVLTRQRSHWKPFQGGRRVLTDSLDRRLAKERWESDEPVLVALATAVGIREQETEDAPGVPDEAVETVLAALNDALIELEGVRQRRAIEQAAFDNIWRGQ</sequence>
<name>A0A3Q9FTG5_STRLT</name>
<organism evidence="5 6">
    <name type="scientific">Streptomyces luteoverticillatus</name>
    <name type="common">Streptoverticillium luteoverticillatus</name>
    <dbReference type="NCBI Taxonomy" id="66425"/>
    <lineage>
        <taxon>Bacteria</taxon>
        <taxon>Bacillati</taxon>
        <taxon>Actinomycetota</taxon>
        <taxon>Actinomycetes</taxon>
        <taxon>Kitasatosporales</taxon>
        <taxon>Streptomycetaceae</taxon>
        <taxon>Streptomyces</taxon>
    </lineage>
</organism>
<reference evidence="5 6" key="1">
    <citation type="submission" date="2018-12" db="EMBL/GenBank/DDBJ databases">
        <title>The whole draft genome of Streptomyce luteoverticillatus CGMCC 15060.</title>
        <authorList>
            <person name="Feng Z."/>
            <person name="Chen G."/>
            <person name="Zhang J."/>
            <person name="Zhu H."/>
            <person name="Yu X."/>
            <person name="Zhang W."/>
            <person name="Zhang X."/>
        </authorList>
    </citation>
    <scope>NUCLEOTIDE SEQUENCE [LARGE SCALE GENOMIC DNA]</scope>
    <source>
        <strain evidence="5 6">CGMCC 15060</strain>
    </source>
</reference>
<accession>A0A3Q9FTG5</accession>
<dbReference type="OrthoDB" id="3871310at2"/>
<keyword evidence="6" id="KW-1185">Reference proteome</keyword>